<keyword evidence="1" id="KW-0694">RNA-binding</keyword>
<proteinExistence type="predicted"/>
<gene>
    <name evidence="4" type="ORF">RJ639_029857</name>
</gene>
<evidence type="ECO:0000256" key="2">
    <source>
        <dbReference type="SAM" id="MobiDB-lite"/>
    </source>
</evidence>
<reference evidence="4" key="1">
    <citation type="submission" date="2022-12" db="EMBL/GenBank/DDBJ databases">
        <title>Draft genome assemblies for two species of Escallonia (Escalloniales).</title>
        <authorList>
            <person name="Chanderbali A."/>
            <person name="Dervinis C."/>
            <person name="Anghel I."/>
            <person name="Soltis D."/>
            <person name="Soltis P."/>
            <person name="Zapata F."/>
        </authorList>
    </citation>
    <scope>NUCLEOTIDE SEQUENCE</scope>
    <source>
        <strain evidence="4">UCBG64.0493</strain>
        <tissue evidence="4">Leaf</tissue>
    </source>
</reference>
<dbReference type="SMART" id="SM01218">
    <property type="entry name" value="FoP_duplication"/>
    <property type="match status" value="1"/>
</dbReference>
<name>A0AA88X421_9ASTE</name>
<dbReference type="InterPro" id="IPR025715">
    <property type="entry name" value="FoP_C"/>
</dbReference>
<organism evidence="4 5">
    <name type="scientific">Escallonia herrerae</name>
    <dbReference type="NCBI Taxonomy" id="1293975"/>
    <lineage>
        <taxon>Eukaryota</taxon>
        <taxon>Viridiplantae</taxon>
        <taxon>Streptophyta</taxon>
        <taxon>Embryophyta</taxon>
        <taxon>Tracheophyta</taxon>
        <taxon>Spermatophyta</taxon>
        <taxon>Magnoliopsida</taxon>
        <taxon>eudicotyledons</taxon>
        <taxon>Gunneridae</taxon>
        <taxon>Pentapetalae</taxon>
        <taxon>asterids</taxon>
        <taxon>campanulids</taxon>
        <taxon>Escalloniales</taxon>
        <taxon>Escalloniaceae</taxon>
        <taxon>Escallonia</taxon>
    </lineage>
</organism>
<feature type="compositionally biased region" description="Basic residues" evidence="2">
    <location>
        <begin position="182"/>
        <end position="194"/>
    </location>
</feature>
<dbReference type="EMBL" id="JAVXUP010000100">
    <property type="protein sequence ID" value="KAK3038269.1"/>
    <property type="molecule type" value="Genomic_DNA"/>
</dbReference>
<dbReference type="Pfam" id="PF13865">
    <property type="entry name" value="FoP_duplication"/>
    <property type="match status" value="1"/>
</dbReference>
<comment type="caution">
    <text evidence="4">The sequence shown here is derived from an EMBL/GenBank/DDBJ whole genome shotgun (WGS) entry which is preliminary data.</text>
</comment>
<evidence type="ECO:0000256" key="1">
    <source>
        <dbReference type="ARBA" id="ARBA00022884"/>
    </source>
</evidence>
<accession>A0AA88X421</accession>
<dbReference type="AlphaFoldDB" id="A0AA88X421"/>
<evidence type="ECO:0000259" key="3">
    <source>
        <dbReference type="SMART" id="SM01218"/>
    </source>
</evidence>
<dbReference type="GO" id="GO:0003723">
    <property type="term" value="F:RNA binding"/>
    <property type="evidence" value="ECO:0007669"/>
    <property type="project" value="UniProtKB-KW"/>
</dbReference>
<protein>
    <recommendedName>
        <fullName evidence="3">Chromatin target of PRMT1 protein C-terminal domain-containing protein</fullName>
    </recommendedName>
</protein>
<feature type="domain" description="Chromatin target of PRMT1 protein C-terminal" evidence="3">
    <location>
        <begin position="159"/>
        <end position="217"/>
    </location>
</feature>
<keyword evidence="5" id="KW-1185">Reference proteome</keyword>
<evidence type="ECO:0000313" key="5">
    <source>
        <dbReference type="Proteomes" id="UP001188597"/>
    </source>
</evidence>
<sequence>MKTPKMMPRVPKTRRDTARPISLMGGRLCTVKEEESISMSSSSDMEKAGEFDSDEWMETLISGGDSTDSFSLQLGCDAWHSVSDFSLYATDLFSSCPSRLSITSSPPSDLNRVIFLEITKNPNSLAWAPSSQSKTVVKEVNPTMDNSRSLDILSTRPLLKALVECARFWNSGQGRGGGRSRGGGRGRGFGRGHGRGQGEKIDKEDLDVDLEKYMQIN</sequence>
<dbReference type="Proteomes" id="UP001188597">
    <property type="component" value="Unassembled WGS sequence"/>
</dbReference>
<evidence type="ECO:0000313" key="4">
    <source>
        <dbReference type="EMBL" id="KAK3038269.1"/>
    </source>
</evidence>
<feature type="region of interest" description="Disordered" evidence="2">
    <location>
        <begin position="173"/>
        <end position="204"/>
    </location>
</feature>